<protein>
    <submittedName>
        <fullName evidence="2">Uncharacterized protein</fullName>
    </submittedName>
</protein>
<dbReference type="EMBL" id="JAHWDQ010000003">
    <property type="protein sequence ID" value="MBW2941725.1"/>
    <property type="molecule type" value="Genomic_DNA"/>
</dbReference>
<gene>
    <name evidence="2" type="ORF">KXJ70_13090</name>
</gene>
<organism evidence="2 3">
    <name type="scientific">Zhongshania aquimaris</name>
    <dbReference type="NCBI Taxonomy" id="2857107"/>
    <lineage>
        <taxon>Bacteria</taxon>
        <taxon>Pseudomonadati</taxon>
        <taxon>Pseudomonadota</taxon>
        <taxon>Gammaproteobacteria</taxon>
        <taxon>Cellvibrionales</taxon>
        <taxon>Spongiibacteraceae</taxon>
        <taxon>Zhongshania</taxon>
    </lineage>
</organism>
<proteinExistence type="predicted"/>
<keyword evidence="1" id="KW-0812">Transmembrane</keyword>
<feature type="transmembrane region" description="Helical" evidence="1">
    <location>
        <begin position="6"/>
        <end position="25"/>
    </location>
</feature>
<keyword evidence="3" id="KW-1185">Reference proteome</keyword>
<keyword evidence="1" id="KW-1133">Transmembrane helix</keyword>
<accession>A0ABS6VVK3</accession>
<sequence>MEMAESLAIISAGVFFLVGLLSGIWKYKQIMASDKGEAHPYVDICHRSSLFYGVLIAIF</sequence>
<keyword evidence="1" id="KW-0472">Membrane</keyword>
<dbReference type="Proteomes" id="UP001166291">
    <property type="component" value="Unassembled WGS sequence"/>
</dbReference>
<name>A0ABS6VVK3_9GAMM</name>
<evidence type="ECO:0000313" key="2">
    <source>
        <dbReference type="EMBL" id="MBW2941725.1"/>
    </source>
</evidence>
<dbReference type="RefSeq" id="WP_219043954.1">
    <property type="nucleotide sequence ID" value="NZ_JAHWDQ010000003.1"/>
</dbReference>
<evidence type="ECO:0000313" key="3">
    <source>
        <dbReference type="Proteomes" id="UP001166291"/>
    </source>
</evidence>
<reference evidence="2" key="1">
    <citation type="submission" date="2021-07" db="EMBL/GenBank/DDBJ databases">
        <title>Zhongshania sp. CAU 1632 isolated from seawater.</title>
        <authorList>
            <person name="Kim W."/>
        </authorList>
    </citation>
    <scope>NUCLEOTIDE SEQUENCE</scope>
    <source>
        <strain evidence="2">CAU 1632</strain>
    </source>
</reference>
<comment type="caution">
    <text evidence="2">The sequence shown here is derived from an EMBL/GenBank/DDBJ whole genome shotgun (WGS) entry which is preliminary data.</text>
</comment>
<evidence type="ECO:0000256" key="1">
    <source>
        <dbReference type="SAM" id="Phobius"/>
    </source>
</evidence>